<dbReference type="GO" id="GO:0051965">
    <property type="term" value="P:positive regulation of synapse assembly"/>
    <property type="evidence" value="ECO:0007669"/>
    <property type="project" value="TreeGrafter"/>
</dbReference>
<keyword evidence="2" id="KW-0472">Membrane</keyword>
<name>A0A5K3EQH5_MESCO</name>
<accession>A0A5K3EQH5</accession>
<reference evidence="4" key="1">
    <citation type="submission" date="2019-11" db="UniProtKB">
        <authorList>
            <consortium name="WormBaseParasite"/>
        </authorList>
    </citation>
    <scope>IDENTIFICATION</scope>
</reference>
<dbReference type="PANTHER" id="PTHR14139">
    <property type="entry name" value="CALSYNTENIN"/>
    <property type="match status" value="1"/>
</dbReference>
<keyword evidence="2" id="KW-0812">Transmembrane</keyword>
<feature type="region of interest" description="Disordered" evidence="1">
    <location>
        <begin position="628"/>
        <end position="651"/>
    </location>
</feature>
<evidence type="ECO:0000256" key="2">
    <source>
        <dbReference type="SAM" id="Phobius"/>
    </source>
</evidence>
<evidence type="ECO:0000256" key="1">
    <source>
        <dbReference type="SAM" id="MobiDB-lite"/>
    </source>
</evidence>
<proteinExistence type="predicted"/>
<feature type="chain" id="PRO_5024367934" evidence="3">
    <location>
        <begin position="23"/>
        <end position="1036"/>
    </location>
</feature>
<keyword evidence="2" id="KW-1133">Transmembrane helix</keyword>
<feature type="signal peptide" evidence="3">
    <location>
        <begin position="1"/>
        <end position="22"/>
    </location>
</feature>
<dbReference type="PANTHER" id="PTHR14139:SF2">
    <property type="entry name" value="CALSYNTENIN-1"/>
    <property type="match status" value="1"/>
</dbReference>
<dbReference type="GO" id="GO:0050806">
    <property type="term" value="P:positive regulation of synaptic transmission"/>
    <property type="evidence" value="ECO:0007669"/>
    <property type="project" value="TreeGrafter"/>
</dbReference>
<dbReference type="AlphaFoldDB" id="A0A5K3EQH5"/>
<sequence length="1036" mass="114670">MHITRFLVVILAFAALIYKATCSKFSWQTTEDEVFEISVYYDTSNSFIMVFPLLRLRIDEDVSLCGFYVEPPHPALNIKIVNSSTGVGEIVLNSNGTEDLDGSLFYVRGETCEEPKLHTVDRPLRVYIIKPSYPFWKWPVLWINVPTRLEETSTLAELSEVSASAGNLSICNYSIESGQMSLFTIDQNGSLRNQAAISGVEPGTVHTLKVRSHSCGRPSLASVPATIILSYCSPTWSGITNTIWNEEADLKPFAEAEFNNCSHNPTLQYPEVVKSLPGPGCRVAHTTAAVELPQEAMRDLRADSPPCRVDESRLKKCGLSTEHTALASLLPGSRKFSPDKAPLNVTDGLPKFTLPRPVDNTADVERRLNLSLLFWVRHFAARVTADAPSEPQVEVLFYGRNLLDGQLSTLMISRREAQINVYIRRAPGNSASWTFAAEFPADNYDWLLITVLCRLDDNNQEVKVLVGENELERTHGPILDAPLPFADTSLSSRQLVTVGAAWSSDEGAFTHNFSGEIADMIAIFGATVQPTSLRCLLDCKPRLAVDQEAFRHLVTSTKMTWRTHEIHVSSVQSEQVTGILQHLQVLNLDGIPSATLRLKGHVQCSSTNATLPIPEVNITLVKASLGFDSSSPRRHQPEVSESTEENGDDTSCSYRLSLHSMSLQSLHGMSRVIGENEAKRGQYVIPDGELSWEAIGDECGGESDNLEFNVLSCNVDDCGTLNDEHDFASESVFVDGFSSQSLSNMGIRLEKTKNSYGIVGKAPTGVYNGLLQHMVWKTEEDTRGLERCLYIQCTAMIQDNDQKMIVFHRSNQIETRVRVLEHEMHDAYGAKLTDFENGETIDTVKPVALRSIAVPFRGINKRKAHSWVYWAGVVILSMGLVFVIAGLVWIRNQSLRRRQRNGAPGFTQKFITITSSAYVAANPHCKEVAEEEEEKGEEDVWLPVIRPKFALHCSERAEIRPKQRVHFLVNHLSPSSARGGTSCEPEDESDSEGFHLLKSKAPKEAGVAMDEELLICDGEETSGAVSSTTPTPGPVN</sequence>
<feature type="transmembrane region" description="Helical" evidence="2">
    <location>
        <begin position="867"/>
        <end position="890"/>
    </location>
</feature>
<feature type="region of interest" description="Disordered" evidence="1">
    <location>
        <begin position="974"/>
        <end position="1036"/>
    </location>
</feature>
<protein>
    <submittedName>
        <fullName evidence="4">Secreted protein</fullName>
    </submittedName>
</protein>
<keyword evidence="3" id="KW-0732">Signal</keyword>
<evidence type="ECO:0000313" key="4">
    <source>
        <dbReference type="WBParaSite" id="MCU_001945-RB"/>
    </source>
</evidence>
<dbReference type="GO" id="GO:0045211">
    <property type="term" value="C:postsynaptic membrane"/>
    <property type="evidence" value="ECO:0007669"/>
    <property type="project" value="TreeGrafter"/>
</dbReference>
<organism evidence="4">
    <name type="scientific">Mesocestoides corti</name>
    <name type="common">Flatworm</name>
    <dbReference type="NCBI Taxonomy" id="53468"/>
    <lineage>
        <taxon>Eukaryota</taxon>
        <taxon>Metazoa</taxon>
        <taxon>Spiralia</taxon>
        <taxon>Lophotrochozoa</taxon>
        <taxon>Platyhelminthes</taxon>
        <taxon>Cestoda</taxon>
        <taxon>Eucestoda</taxon>
        <taxon>Cyclophyllidea</taxon>
        <taxon>Mesocestoididae</taxon>
        <taxon>Mesocestoides</taxon>
    </lineage>
</organism>
<evidence type="ECO:0000256" key="3">
    <source>
        <dbReference type="SAM" id="SignalP"/>
    </source>
</evidence>
<dbReference type="WBParaSite" id="MCU_001945-RB">
    <property type="protein sequence ID" value="MCU_001945-RB"/>
    <property type="gene ID" value="MCU_001945"/>
</dbReference>
<dbReference type="GO" id="GO:0009986">
    <property type="term" value="C:cell surface"/>
    <property type="evidence" value="ECO:0007669"/>
    <property type="project" value="TreeGrafter"/>
</dbReference>
<feature type="compositionally biased region" description="Acidic residues" evidence="1">
    <location>
        <begin position="1009"/>
        <end position="1020"/>
    </location>
</feature>